<dbReference type="AlphaFoldDB" id="A0A917JA48"/>
<protein>
    <submittedName>
        <fullName evidence="2">Uncharacterized protein</fullName>
    </submittedName>
</protein>
<keyword evidence="1" id="KW-0472">Membrane</keyword>
<dbReference type="EMBL" id="BMDO01000006">
    <property type="protein sequence ID" value="GGI51316.1"/>
    <property type="molecule type" value="Genomic_DNA"/>
</dbReference>
<sequence length="90" mass="9785">MEPIQPKKQLSDIAILGINLGVFILYTLMCLAVEPQEGGVVAFFISLFHGLVSTVTALVTKRWAWFLGAVLVVVIGFGTCVNNFHMGSMN</sequence>
<feature type="transmembrane region" description="Helical" evidence="1">
    <location>
        <begin position="65"/>
        <end position="84"/>
    </location>
</feature>
<reference evidence="2" key="2">
    <citation type="submission" date="2020-09" db="EMBL/GenBank/DDBJ databases">
        <authorList>
            <person name="Sun Q."/>
            <person name="Sedlacek I."/>
        </authorList>
    </citation>
    <scope>NUCLEOTIDE SEQUENCE</scope>
    <source>
        <strain evidence="2">CCM 8711</strain>
    </source>
</reference>
<accession>A0A917JA48</accession>
<evidence type="ECO:0000313" key="3">
    <source>
        <dbReference type="Proteomes" id="UP000662074"/>
    </source>
</evidence>
<keyword evidence="3" id="KW-1185">Reference proteome</keyword>
<keyword evidence="1" id="KW-1133">Transmembrane helix</keyword>
<feature type="transmembrane region" description="Helical" evidence="1">
    <location>
        <begin position="13"/>
        <end position="33"/>
    </location>
</feature>
<dbReference type="Proteomes" id="UP000662074">
    <property type="component" value="Unassembled WGS sequence"/>
</dbReference>
<evidence type="ECO:0000256" key="1">
    <source>
        <dbReference type="SAM" id="Phobius"/>
    </source>
</evidence>
<reference evidence="2" key="1">
    <citation type="journal article" date="2014" name="Int. J. Syst. Evol. Microbiol.">
        <title>Complete genome sequence of Corynebacterium casei LMG S-19264T (=DSM 44701T), isolated from a smear-ripened cheese.</title>
        <authorList>
            <consortium name="US DOE Joint Genome Institute (JGI-PGF)"/>
            <person name="Walter F."/>
            <person name="Albersmeier A."/>
            <person name="Kalinowski J."/>
            <person name="Ruckert C."/>
        </authorList>
    </citation>
    <scope>NUCLEOTIDE SEQUENCE</scope>
    <source>
        <strain evidence="2">CCM 8711</strain>
    </source>
</reference>
<proteinExistence type="predicted"/>
<feature type="transmembrane region" description="Helical" evidence="1">
    <location>
        <begin position="40"/>
        <end position="59"/>
    </location>
</feature>
<evidence type="ECO:0000313" key="2">
    <source>
        <dbReference type="EMBL" id="GGI51316.1"/>
    </source>
</evidence>
<dbReference type="RefSeq" id="WP_188417281.1">
    <property type="nucleotide sequence ID" value="NZ_BMDO01000006.1"/>
</dbReference>
<keyword evidence="1" id="KW-0812">Transmembrane</keyword>
<name>A0A917JA48_9SPHI</name>
<organism evidence="2 3">
    <name type="scientific">Mucilaginibacter galii</name>
    <dbReference type="NCBI Taxonomy" id="2005073"/>
    <lineage>
        <taxon>Bacteria</taxon>
        <taxon>Pseudomonadati</taxon>
        <taxon>Bacteroidota</taxon>
        <taxon>Sphingobacteriia</taxon>
        <taxon>Sphingobacteriales</taxon>
        <taxon>Sphingobacteriaceae</taxon>
        <taxon>Mucilaginibacter</taxon>
    </lineage>
</organism>
<comment type="caution">
    <text evidence="2">The sequence shown here is derived from an EMBL/GenBank/DDBJ whole genome shotgun (WGS) entry which is preliminary data.</text>
</comment>
<gene>
    <name evidence="2" type="ORF">GCM10011425_25280</name>
</gene>